<protein>
    <submittedName>
        <fullName evidence="2">Uncharacterized protein</fullName>
    </submittedName>
</protein>
<dbReference type="EMBL" id="HBEC01026640">
    <property type="protein sequence ID" value="CAD8293916.1"/>
    <property type="molecule type" value="Transcribed_RNA"/>
</dbReference>
<reference evidence="2" key="1">
    <citation type="submission" date="2021-01" db="EMBL/GenBank/DDBJ databases">
        <authorList>
            <person name="Corre E."/>
            <person name="Pelletier E."/>
            <person name="Niang G."/>
            <person name="Scheremetjew M."/>
            <person name="Finn R."/>
            <person name="Kale V."/>
            <person name="Holt S."/>
            <person name="Cochrane G."/>
            <person name="Meng A."/>
            <person name="Brown T."/>
            <person name="Cohen L."/>
        </authorList>
    </citation>
    <scope>NUCLEOTIDE SEQUENCE</scope>
    <source>
        <strain evidence="2">CCMP219</strain>
    </source>
</reference>
<feature type="region of interest" description="Disordered" evidence="1">
    <location>
        <begin position="37"/>
        <end position="57"/>
    </location>
</feature>
<name>A0A7R9VFB3_9CHLO</name>
<proteinExistence type="predicted"/>
<evidence type="ECO:0000313" key="2">
    <source>
        <dbReference type="EMBL" id="CAD8293916.1"/>
    </source>
</evidence>
<dbReference type="AlphaFoldDB" id="A0A7R9VFB3"/>
<accession>A0A7R9VFB3</accession>
<evidence type="ECO:0000256" key="1">
    <source>
        <dbReference type="SAM" id="MobiDB-lite"/>
    </source>
</evidence>
<sequence length="158" mass="16875">MPSRLPKTRSNMSCLQHQDVDLSLASKGVSAGSLMRTVGDGRLSDPAEATGGPVATGKERSAHLMSLSDVRCKTDQGPVGPARSAAAVAQEQLRALLDALPNISDEAGLMPLDALLQQQGIYERRLSHHGGLDDPFWPEEDADTLRHIEAATRRAANQ</sequence>
<organism evidence="2">
    <name type="scientific">Chlamydomonas euryale</name>
    <dbReference type="NCBI Taxonomy" id="1486919"/>
    <lineage>
        <taxon>Eukaryota</taxon>
        <taxon>Viridiplantae</taxon>
        <taxon>Chlorophyta</taxon>
        <taxon>core chlorophytes</taxon>
        <taxon>Chlorophyceae</taxon>
        <taxon>CS clade</taxon>
        <taxon>Chlamydomonadales</taxon>
        <taxon>Chlamydomonadaceae</taxon>
        <taxon>Chlamydomonas</taxon>
    </lineage>
</organism>
<gene>
    <name evidence="2" type="ORF">CEUR00632_LOCUS12269</name>
</gene>